<organism evidence="11 12">
    <name type="scientific">Reticulomyxa filosa</name>
    <dbReference type="NCBI Taxonomy" id="46433"/>
    <lineage>
        <taxon>Eukaryota</taxon>
        <taxon>Sar</taxon>
        <taxon>Rhizaria</taxon>
        <taxon>Retaria</taxon>
        <taxon>Foraminifera</taxon>
        <taxon>Monothalamids</taxon>
        <taxon>Reticulomyxidae</taxon>
        <taxon>Reticulomyxa</taxon>
    </lineage>
</organism>
<evidence type="ECO:0000256" key="7">
    <source>
        <dbReference type="ARBA" id="ARBA00025801"/>
    </source>
</evidence>
<comment type="subcellular location">
    <subcellularLocation>
        <location evidence="1">Nucleus speckle</location>
    </subcellularLocation>
</comment>
<keyword evidence="6" id="KW-0539">Nucleus</keyword>
<dbReference type="InterPro" id="IPR015943">
    <property type="entry name" value="WD40/YVTN_repeat-like_dom_sf"/>
</dbReference>
<dbReference type="Proteomes" id="UP000023152">
    <property type="component" value="Unassembled WGS sequence"/>
</dbReference>
<dbReference type="AlphaFoldDB" id="X6MTI8"/>
<evidence type="ECO:0000256" key="4">
    <source>
        <dbReference type="ARBA" id="ARBA00022737"/>
    </source>
</evidence>
<evidence type="ECO:0000256" key="1">
    <source>
        <dbReference type="ARBA" id="ARBA00004324"/>
    </source>
</evidence>
<name>X6MTI8_RETFI</name>
<accession>X6MTI8</accession>
<reference evidence="11 12" key="1">
    <citation type="journal article" date="2013" name="Curr. Biol.">
        <title>The Genome of the Foraminiferan Reticulomyxa filosa.</title>
        <authorList>
            <person name="Glockner G."/>
            <person name="Hulsmann N."/>
            <person name="Schleicher M."/>
            <person name="Noegel A.A."/>
            <person name="Eichinger L."/>
            <person name="Gallinger C."/>
            <person name="Pawlowski J."/>
            <person name="Sierra R."/>
            <person name="Euteneuer U."/>
            <person name="Pillet L."/>
            <person name="Moustafa A."/>
            <person name="Platzer M."/>
            <person name="Groth M."/>
            <person name="Szafranski K."/>
            <person name="Schliwa M."/>
        </authorList>
    </citation>
    <scope>NUCLEOTIDE SEQUENCE [LARGE SCALE GENOMIC DNA]</scope>
</reference>
<protein>
    <recommendedName>
        <fullName evidence="8">WD40 repeat-containing protein SMU1</fullName>
    </recommendedName>
</protein>
<evidence type="ECO:0000256" key="9">
    <source>
        <dbReference type="PROSITE-ProRule" id="PRU00221"/>
    </source>
</evidence>
<keyword evidence="5" id="KW-0508">mRNA splicing</keyword>
<dbReference type="InterPro" id="IPR019775">
    <property type="entry name" value="WD40_repeat_CS"/>
</dbReference>
<dbReference type="SUPFAM" id="SSF50978">
    <property type="entry name" value="WD40 repeat-like"/>
    <property type="match status" value="1"/>
</dbReference>
<dbReference type="PROSITE" id="PS50294">
    <property type="entry name" value="WD_REPEATS_REGION"/>
    <property type="match status" value="1"/>
</dbReference>
<dbReference type="InterPro" id="IPR045184">
    <property type="entry name" value="SMU1"/>
</dbReference>
<sequence>MWMDVTSVIKIVLQFLKENNLMKSLQTLQEESNVNLNMVDNMEKLMDSLHNGRWHNVLDMIAYLRLPHDIMQDLFEQMVIELCYHKEYETSYQLLHHSPPMVHLKQLQPHRWLYLNQLITAQSNSSSATTSTANNDHMIRELEQLMRMKDQRRYDISDRIRREIVQVPASRLMSLLGQALKYQQLTGVLPKGGQYDLLRSDLDKIDLLSETGDSNAASKLSNSNNDIDKEDIVLKRNTAAIKCGENQHVCSAGFSPDGQCLVTGSSDGFVEIWDFDTGYLRKDIEAQNDGALMLHNKDEPVYALAFSRDSELLATAGESGCIKVCLFIWKFYAGKAVLKFQTAHTRAITCSHLYPFHCLFLFVLFHNKHIQKKTSLT</sequence>
<evidence type="ECO:0000256" key="8">
    <source>
        <dbReference type="ARBA" id="ARBA00026184"/>
    </source>
</evidence>
<proteinExistence type="inferred from homology"/>
<feature type="domain" description="TPL/SMU1 LisH-like dimerisation" evidence="10">
    <location>
        <begin position="8"/>
        <end position="34"/>
    </location>
</feature>
<evidence type="ECO:0000259" key="10">
    <source>
        <dbReference type="Pfam" id="PF17814"/>
    </source>
</evidence>
<dbReference type="EMBL" id="ASPP01018295">
    <property type="protein sequence ID" value="ETO16405.1"/>
    <property type="molecule type" value="Genomic_DNA"/>
</dbReference>
<dbReference type="Pfam" id="PF00400">
    <property type="entry name" value="WD40"/>
    <property type="match status" value="2"/>
</dbReference>
<dbReference type="OrthoDB" id="538223at2759"/>
<dbReference type="PANTHER" id="PTHR22848">
    <property type="entry name" value="WD40 REPEAT PROTEIN"/>
    <property type="match status" value="1"/>
</dbReference>
<gene>
    <name evidence="11" type="ORF">RFI_20932</name>
</gene>
<dbReference type="SMART" id="SM00320">
    <property type="entry name" value="WD40"/>
    <property type="match status" value="2"/>
</dbReference>
<evidence type="ECO:0000313" key="11">
    <source>
        <dbReference type="EMBL" id="ETO16405.1"/>
    </source>
</evidence>
<dbReference type="Pfam" id="PF17814">
    <property type="entry name" value="LisH_TPL"/>
    <property type="match status" value="1"/>
</dbReference>
<keyword evidence="4" id="KW-0677">Repeat</keyword>
<evidence type="ECO:0000256" key="5">
    <source>
        <dbReference type="ARBA" id="ARBA00023187"/>
    </source>
</evidence>
<dbReference type="PROSITE" id="PS50896">
    <property type="entry name" value="LISH"/>
    <property type="match status" value="1"/>
</dbReference>
<comment type="caution">
    <text evidence="11">The sequence shown here is derived from an EMBL/GenBank/DDBJ whole genome shotgun (WGS) entry which is preliminary data.</text>
</comment>
<dbReference type="InterPro" id="IPR054532">
    <property type="entry name" value="TPL_SMU1_LisH-like"/>
</dbReference>
<dbReference type="InterPro" id="IPR036322">
    <property type="entry name" value="WD40_repeat_dom_sf"/>
</dbReference>
<dbReference type="GO" id="GO:0000398">
    <property type="term" value="P:mRNA splicing, via spliceosome"/>
    <property type="evidence" value="ECO:0007669"/>
    <property type="project" value="InterPro"/>
</dbReference>
<keyword evidence="2 9" id="KW-0853">WD repeat</keyword>
<dbReference type="Gene3D" id="2.130.10.10">
    <property type="entry name" value="YVTN repeat-like/Quinoprotein amine dehydrogenase"/>
    <property type="match status" value="1"/>
</dbReference>
<dbReference type="InterPro" id="IPR001680">
    <property type="entry name" value="WD40_rpt"/>
</dbReference>
<keyword evidence="3" id="KW-0507">mRNA processing</keyword>
<feature type="repeat" description="WD" evidence="9">
    <location>
        <begin position="242"/>
        <end position="283"/>
    </location>
</feature>
<dbReference type="SMART" id="SM00667">
    <property type="entry name" value="LisH"/>
    <property type="match status" value="1"/>
</dbReference>
<evidence type="ECO:0000313" key="12">
    <source>
        <dbReference type="Proteomes" id="UP000023152"/>
    </source>
</evidence>
<dbReference type="PROSITE" id="PS00678">
    <property type="entry name" value="WD_REPEATS_1"/>
    <property type="match status" value="1"/>
</dbReference>
<dbReference type="GO" id="GO:0016607">
    <property type="term" value="C:nuclear speck"/>
    <property type="evidence" value="ECO:0007669"/>
    <property type="project" value="UniProtKB-SubCell"/>
</dbReference>
<evidence type="ECO:0000256" key="3">
    <source>
        <dbReference type="ARBA" id="ARBA00022664"/>
    </source>
</evidence>
<dbReference type="PROSITE" id="PS50082">
    <property type="entry name" value="WD_REPEATS_2"/>
    <property type="match status" value="1"/>
</dbReference>
<evidence type="ECO:0000256" key="6">
    <source>
        <dbReference type="ARBA" id="ARBA00023242"/>
    </source>
</evidence>
<keyword evidence="12" id="KW-1185">Reference proteome</keyword>
<comment type="similarity">
    <text evidence="7">Belongs to the WD repeat SMU1 family.</text>
</comment>
<dbReference type="InterPro" id="IPR006594">
    <property type="entry name" value="LisH"/>
</dbReference>
<evidence type="ECO:0000256" key="2">
    <source>
        <dbReference type="ARBA" id="ARBA00022574"/>
    </source>
</evidence>